<dbReference type="GO" id="GO:0004315">
    <property type="term" value="F:3-oxoacyl-[acyl-carrier-protein] synthase activity"/>
    <property type="evidence" value="ECO:0007669"/>
    <property type="project" value="InterPro"/>
</dbReference>
<evidence type="ECO:0000256" key="8">
    <source>
        <dbReference type="ARBA" id="ARBA00023268"/>
    </source>
</evidence>
<evidence type="ECO:0000256" key="7">
    <source>
        <dbReference type="ARBA" id="ARBA00023160"/>
    </source>
</evidence>
<dbReference type="NCBIfam" id="NF006829">
    <property type="entry name" value="PRK09352.1"/>
    <property type="match status" value="1"/>
</dbReference>
<keyword evidence="4 10" id="KW-0808">Transferase</keyword>
<dbReference type="Pfam" id="PF08541">
    <property type="entry name" value="ACP_syn_III_C"/>
    <property type="match status" value="1"/>
</dbReference>
<protein>
    <recommendedName>
        <fullName evidence="10">Beta-ketoacyl-[acyl-carrier-protein] synthase III</fullName>
        <shortName evidence="10">Beta-ketoacyl-ACP synthase III</shortName>
        <shortName evidence="10">KAS III</shortName>
        <ecNumber evidence="10">2.3.1.180</ecNumber>
    </recommendedName>
    <alternativeName>
        <fullName evidence="10">3-oxoacyl-[acyl-carrier-protein] synthase 3</fullName>
    </alternativeName>
    <alternativeName>
        <fullName evidence="10">3-oxoacyl-[acyl-carrier-protein] synthase III</fullName>
    </alternativeName>
</protein>
<comment type="similarity">
    <text evidence="1 10">Belongs to the thiolase-like superfamily. FabH family.</text>
</comment>
<dbReference type="SUPFAM" id="SSF53901">
    <property type="entry name" value="Thiolase-like"/>
    <property type="match status" value="1"/>
</dbReference>
<dbReference type="GO" id="GO:0006633">
    <property type="term" value="P:fatty acid biosynthetic process"/>
    <property type="evidence" value="ECO:0007669"/>
    <property type="project" value="UniProtKB-UniRule"/>
</dbReference>
<name>A0A9D2KR94_9BACT</name>
<gene>
    <name evidence="10" type="primary">fabH</name>
    <name evidence="13" type="ORF">H9784_07275</name>
</gene>
<evidence type="ECO:0000256" key="2">
    <source>
        <dbReference type="ARBA" id="ARBA00022490"/>
    </source>
</evidence>
<dbReference type="GO" id="GO:0044550">
    <property type="term" value="P:secondary metabolite biosynthetic process"/>
    <property type="evidence" value="ECO:0007669"/>
    <property type="project" value="TreeGrafter"/>
</dbReference>
<dbReference type="PANTHER" id="PTHR34069">
    <property type="entry name" value="3-OXOACYL-[ACYL-CARRIER-PROTEIN] SYNTHASE 3"/>
    <property type="match status" value="1"/>
</dbReference>
<comment type="pathway">
    <text evidence="10">Lipid metabolism; fatty acid biosynthesis.</text>
</comment>
<dbReference type="GO" id="GO:0005737">
    <property type="term" value="C:cytoplasm"/>
    <property type="evidence" value="ECO:0007669"/>
    <property type="project" value="UniProtKB-SubCell"/>
</dbReference>
<evidence type="ECO:0000256" key="6">
    <source>
        <dbReference type="ARBA" id="ARBA00023098"/>
    </source>
</evidence>
<comment type="domain">
    <text evidence="10">The last Arg residue of the ACP-binding site is essential for the weak association between ACP/AcpP and FabH.</text>
</comment>
<evidence type="ECO:0000313" key="14">
    <source>
        <dbReference type="Proteomes" id="UP000823821"/>
    </source>
</evidence>
<feature type="region of interest" description="ACP-binding" evidence="10">
    <location>
        <begin position="256"/>
        <end position="260"/>
    </location>
</feature>
<keyword evidence="5 10" id="KW-0276">Fatty acid metabolism</keyword>
<dbReference type="InterPro" id="IPR013747">
    <property type="entry name" value="ACP_syn_III_C"/>
</dbReference>
<keyword evidence="2 10" id="KW-0963">Cytoplasm</keyword>
<keyword evidence="7 10" id="KW-0275">Fatty acid biosynthesis</keyword>
<keyword evidence="9 10" id="KW-0012">Acyltransferase</keyword>
<dbReference type="InterPro" id="IPR013751">
    <property type="entry name" value="ACP_syn_III_N"/>
</dbReference>
<keyword evidence="8 10" id="KW-0511">Multifunctional enzyme</keyword>
<evidence type="ECO:0000259" key="12">
    <source>
        <dbReference type="Pfam" id="PF08545"/>
    </source>
</evidence>
<evidence type="ECO:0000256" key="1">
    <source>
        <dbReference type="ARBA" id="ARBA00008642"/>
    </source>
</evidence>
<dbReference type="HAMAP" id="MF_01815">
    <property type="entry name" value="FabH"/>
    <property type="match status" value="1"/>
</dbReference>
<dbReference type="CDD" id="cd00830">
    <property type="entry name" value="KAS_III"/>
    <property type="match status" value="1"/>
</dbReference>
<dbReference type="EMBL" id="DWZD01000040">
    <property type="protein sequence ID" value="HJA79349.1"/>
    <property type="molecule type" value="Genomic_DNA"/>
</dbReference>
<dbReference type="EC" id="2.3.1.180" evidence="10"/>
<feature type="active site" evidence="10">
    <location>
        <position position="114"/>
    </location>
</feature>
<reference evidence="13" key="2">
    <citation type="submission" date="2021-04" db="EMBL/GenBank/DDBJ databases">
        <authorList>
            <person name="Gilroy R."/>
        </authorList>
    </citation>
    <scope>NUCLEOTIDE SEQUENCE</scope>
    <source>
        <strain evidence="13">5032</strain>
    </source>
</reference>
<evidence type="ECO:0000256" key="10">
    <source>
        <dbReference type="HAMAP-Rule" id="MF_01815"/>
    </source>
</evidence>
<dbReference type="Gene3D" id="3.40.47.10">
    <property type="match status" value="1"/>
</dbReference>
<dbReference type="NCBIfam" id="TIGR00747">
    <property type="entry name" value="fabH"/>
    <property type="match status" value="1"/>
</dbReference>
<comment type="subcellular location">
    <subcellularLocation>
        <location evidence="10">Cytoplasm</location>
    </subcellularLocation>
</comment>
<accession>A0A9D2KR94</accession>
<evidence type="ECO:0000313" key="13">
    <source>
        <dbReference type="EMBL" id="HJA79349.1"/>
    </source>
</evidence>
<evidence type="ECO:0000256" key="5">
    <source>
        <dbReference type="ARBA" id="ARBA00022832"/>
    </source>
</evidence>
<keyword evidence="3 10" id="KW-0444">Lipid biosynthesis</keyword>
<comment type="function">
    <text evidence="10">Catalyzes the condensation reaction of fatty acid synthesis by the addition to an acyl acceptor of two carbons from malonyl-ACP. Catalyzes the first condensation reaction which initiates fatty acid synthesis and may therefore play a role in governing the total rate of fatty acid production. Possesses both acetoacetyl-ACP synthase and acetyl transacylase activities. Its substrate specificity determines the biosynthesis of branched-chain and/or straight-chain of fatty acids.</text>
</comment>
<dbReference type="InterPro" id="IPR016039">
    <property type="entry name" value="Thiolase-like"/>
</dbReference>
<feature type="active site" evidence="10">
    <location>
        <position position="255"/>
    </location>
</feature>
<proteinExistence type="inferred from homology"/>
<comment type="catalytic activity">
    <reaction evidence="10">
        <text>malonyl-[ACP] + acetyl-CoA + H(+) = 3-oxobutanoyl-[ACP] + CO2 + CoA</text>
        <dbReference type="Rhea" id="RHEA:12080"/>
        <dbReference type="Rhea" id="RHEA-COMP:9623"/>
        <dbReference type="Rhea" id="RHEA-COMP:9625"/>
        <dbReference type="ChEBI" id="CHEBI:15378"/>
        <dbReference type="ChEBI" id="CHEBI:16526"/>
        <dbReference type="ChEBI" id="CHEBI:57287"/>
        <dbReference type="ChEBI" id="CHEBI:57288"/>
        <dbReference type="ChEBI" id="CHEBI:78449"/>
        <dbReference type="ChEBI" id="CHEBI:78450"/>
        <dbReference type="EC" id="2.3.1.180"/>
    </reaction>
</comment>
<feature type="domain" description="Beta-ketoacyl-[acyl-carrier-protein] synthase III C-terminal" evidence="11">
    <location>
        <begin position="239"/>
        <end position="327"/>
    </location>
</feature>
<dbReference type="AlphaFoldDB" id="A0A9D2KR94"/>
<dbReference type="InterPro" id="IPR004655">
    <property type="entry name" value="FabH"/>
</dbReference>
<evidence type="ECO:0000259" key="11">
    <source>
        <dbReference type="Pfam" id="PF08541"/>
    </source>
</evidence>
<organism evidence="13 14">
    <name type="scientific">Candidatus Desulfovibrio intestinavium</name>
    <dbReference type="NCBI Taxonomy" id="2838534"/>
    <lineage>
        <taxon>Bacteria</taxon>
        <taxon>Pseudomonadati</taxon>
        <taxon>Thermodesulfobacteriota</taxon>
        <taxon>Desulfovibrionia</taxon>
        <taxon>Desulfovibrionales</taxon>
        <taxon>Desulfovibrionaceae</taxon>
        <taxon>Desulfovibrio</taxon>
    </lineage>
</organism>
<evidence type="ECO:0000256" key="4">
    <source>
        <dbReference type="ARBA" id="ARBA00022679"/>
    </source>
</evidence>
<dbReference type="PANTHER" id="PTHR34069:SF2">
    <property type="entry name" value="BETA-KETOACYL-[ACYL-CARRIER-PROTEIN] SYNTHASE III"/>
    <property type="match status" value="1"/>
</dbReference>
<dbReference type="Pfam" id="PF08545">
    <property type="entry name" value="ACP_syn_III"/>
    <property type="match status" value="1"/>
</dbReference>
<dbReference type="GO" id="GO:0033818">
    <property type="term" value="F:beta-ketoacyl-acyl-carrier-protein synthase III activity"/>
    <property type="evidence" value="ECO:0007669"/>
    <property type="project" value="UniProtKB-UniRule"/>
</dbReference>
<feature type="active site" evidence="10">
    <location>
        <position position="285"/>
    </location>
</feature>
<evidence type="ECO:0000256" key="9">
    <source>
        <dbReference type="ARBA" id="ARBA00023315"/>
    </source>
</evidence>
<sequence length="328" mass="34703">MNARCNLLSLSSHVPSQVLTNDDLAKMVDTSDEWITTRTGIKERRRLAATENASDLGCKAALKALDEAGIKASALTHIIAATCTPDSLCPSVACIISGKLGAGAVMAFDVSAACSGFLYGLSLCRSILAQDPAAKILFVCTEALTRRSDWTDRSTCVLFGDGAGACVLTADERPSLAALEDVLCKSDGSLNNLIVVGGGTATQYKQGDTVGSDFFIHMQGREVYRHAVRQMSGICEEILQRNGMGIKDVDLFVPHQANLRIIEAVGSRLDVAPEKVFTNVDRYGNTSSASVPLALAEARAQGRLEPGMRVLMTAFGGGLTVGAALLRF</sequence>
<keyword evidence="6 10" id="KW-0443">Lipid metabolism</keyword>
<evidence type="ECO:0000256" key="3">
    <source>
        <dbReference type="ARBA" id="ARBA00022516"/>
    </source>
</evidence>
<comment type="caution">
    <text evidence="13">The sequence shown here is derived from an EMBL/GenBank/DDBJ whole genome shotgun (WGS) entry which is preliminary data.</text>
</comment>
<reference evidence="13" key="1">
    <citation type="journal article" date="2021" name="PeerJ">
        <title>Extensive microbial diversity within the chicken gut microbiome revealed by metagenomics and culture.</title>
        <authorList>
            <person name="Gilroy R."/>
            <person name="Ravi A."/>
            <person name="Getino M."/>
            <person name="Pursley I."/>
            <person name="Horton D.L."/>
            <person name="Alikhan N.F."/>
            <person name="Baker D."/>
            <person name="Gharbi K."/>
            <person name="Hall N."/>
            <person name="Watson M."/>
            <person name="Adriaenssens E.M."/>
            <person name="Foster-Nyarko E."/>
            <person name="Jarju S."/>
            <person name="Secka A."/>
            <person name="Antonio M."/>
            <person name="Oren A."/>
            <person name="Chaudhuri R.R."/>
            <person name="La Ragione R."/>
            <person name="Hildebrand F."/>
            <person name="Pallen M.J."/>
        </authorList>
    </citation>
    <scope>NUCLEOTIDE SEQUENCE</scope>
    <source>
        <strain evidence="13">5032</strain>
    </source>
</reference>
<comment type="subunit">
    <text evidence="10">Homodimer.</text>
</comment>
<dbReference type="Proteomes" id="UP000823821">
    <property type="component" value="Unassembled WGS sequence"/>
</dbReference>
<feature type="domain" description="Beta-ketoacyl-[acyl-carrier-protein] synthase III N-terminal" evidence="12">
    <location>
        <begin position="108"/>
        <end position="177"/>
    </location>
</feature>